<dbReference type="SUPFAM" id="SSF102114">
    <property type="entry name" value="Radical SAM enzymes"/>
    <property type="match status" value="1"/>
</dbReference>
<keyword evidence="6" id="KW-0411">Iron-sulfur</keyword>
<evidence type="ECO:0000256" key="1">
    <source>
        <dbReference type="ARBA" id="ARBA00001966"/>
    </source>
</evidence>
<dbReference type="EMBL" id="BA000058">
    <property type="protein sequence ID" value="BAO04787.1"/>
    <property type="molecule type" value="Genomic_DNA"/>
</dbReference>
<dbReference type="Pfam" id="PF13353">
    <property type="entry name" value="Fer4_12"/>
    <property type="match status" value="1"/>
</dbReference>
<protein>
    <recommendedName>
        <fullName evidence="7">Anaerobic ribonucleoside-triphosphate reductase-activating protein</fullName>
        <ecNumber evidence="7">1.97.1.-</ecNumber>
    </recommendedName>
</protein>
<evidence type="ECO:0000256" key="2">
    <source>
        <dbReference type="ARBA" id="ARBA00022485"/>
    </source>
</evidence>
<keyword evidence="5" id="KW-0408">Iron</keyword>
<dbReference type="PROSITE" id="PS51257">
    <property type="entry name" value="PROKAR_LIPOPROTEIN"/>
    <property type="match status" value="1"/>
</dbReference>
<dbReference type="PANTHER" id="PTHR30352">
    <property type="entry name" value="PYRUVATE FORMATE-LYASE-ACTIVATING ENZYME"/>
    <property type="match status" value="1"/>
</dbReference>
<dbReference type="SFLD" id="SFLDG01066">
    <property type="entry name" value="organic_radical-activating_enz"/>
    <property type="match status" value="1"/>
</dbReference>
<dbReference type="GO" id="GO:0051539">
    <property type="term" value="F:4 iron, 4 sulfur cluster binding"/>
    <property type="evidence" value="ECO:0007669"/>
    <property type="project" value="UniProtKB-KW"/>
</dbReference>
<evidence type="ECO:0000256" key="7">
    <source>
        <dbReference type="PIRNR" id="PIRNR000368"/>
    </source>
</evidence>
<organism evidence="8">
    <name type="scientific">Clostridium botulinum B str. Osaka05</name>
    <dbReference type="NCBI Taxonomy" id="1407017"/>
    <lineage>
        <taxon>Bacteria</taxon>
        <taxon>Bacillati</taxon>
        <taxon>Bacillota</taxon>
        <taxon>Clostridia</taxon>
        <taxon>Eubacteriales</taxon>
        <taxon>Clostridiaceae</taxon>
        <taxon>Clostridium</taxon>
    </lineage>
</organism>
<dbReference type="GO" id="GO:0043365">
    <property type="term" value="F:[formate-C-acetyltransferase]-activating enzyme activity"/>
    <property type="evidence" value="ECO:0007669"/>
    <property type="project" value="InterPro"/>
</dbReference>
<dbReference type="InterPro" id="IPR013785">
    <property type="entry name" value="Aldolase_TIM"/>
</dbReference>
<dbReference type="Proteomes" id="UP000054164">
    <property type="component" value="Unassembled WGS sequence"/>
</dbReference>
<dbReference type="SFLD" id="SFLDS00029">
    <property type="entry name" value="Radical_SAM"/>
    <property type="match status" value="1"/>
</dbReference>
<comment type="similarity">
    <text evidence="7">Belongs to the organic radical-activating enzymes family.</text>
</comment>
<dbReference type="PANTHER" id="PTHR30352:SF2">
    <property type="entry name" value="ANAEROBIC RIBONUCLEOSIDE-TRIPHOSPHATE REDUCTASE-ACTIVATING PROTEIN"/>
    <property type="match status" value="1"/>
</dbReference>
<dbReference type="PIRSF" id="PIRSF000368">
    <property type="entry name" value="NrdG"/>
    <property type="match status" value="1"/>
</dbReference>
<dbReference type="Gene3D" id="3.20.20.70">
    <property type="entry name" value="Aldolase class I"/>
    <property type="match status" value="1"/>
</dbReference>
<keyword evidence="2" id="KW-0004">4Fe-4S</keyword>
<sequence length="162" mass="18865">MSKYMNIAYFDDANANGYSITIFLSGCSHKCEGCHNPSTWSSDNGKDFDNNIKNKIFNHLRKNIKHYDAIVFSGGDPLNEVNIKDVLNFSEMIKNEFKNIKIWIYTGYDLDYVKQNYNSILNYVDYIKCGTYNERLKTNNNIQYGIKLATSNQRIYKKGIDY</sequence>
<keyword evidence="7" id="KW-0560">Oxidoreductase</keyword>
<keyword evidence="3" id="KW-0949">S-adenosyl-L-methionine</keyword>
<keyword evidence="4" id="KW-0479">Metal-binding</keyword>
<dbReference type="HOGENOM" id="CLU_089926_2_1_9"/>
<dbReference type="GO" id="GO:0004748">
    <property type="term" value="F:ribonucleoside-diphosphate reductase activity, thioredoxin disulfide as acceptor"/>
    <property type="evidence" value="ECO:0007669"/>
    <property type="project" value="TreeGrafter"/>
</dbReference>
<dbReference type="GO" id="GO:0046872">
    <property type="term" value="F:metal ion binding"/>
    <property type="evidence" value="ECO:0007669"/>
    <property type="project" value="UniProtKB-KW"/>
</dbReference>
<evidence type="ECO:0000256" key="4">
    <source>
        <dbReference type="ARBA" id="ARBA00022723"/>
    </source>
</evidence>
<dbReference type="RefSeq" id="WP_030031837.1">
    <property type="nucleotide sequence ID" value="NZ_BA000058.1"/>
</dbReference>
<dbReference type="InterPro" id="IPR034457">
    <property type="entry name" value="Organic_radical-activating"/>
</dbReference>
<evidence type="ECO:0000313" key="8">
    <source>
        <dbReference type="EMBL" id="BAO04787.1"/>
    </source>
</evidence>
<dbReference type="InterPro" id="IPR012837">
    <property type="entry name" value="NrdG"/>
</dbReference>
<evidence type="ECO:0000256" key="3">
    <source>
        <dbReference type="ARBA" id="ARBA00022691"/>
    </source>
</evidence>
<dbReference type="InterPro" id="IPR007197">
    <property type="entry name" value="rSAM"/>
</dbReference>
<dbReference type="SFLD" id="SFLDF00299">
    <property type="entry name" value="anaerobic_ribonucleoside-triph"/>
    <property type="match status" value="1"/>
</dbReference>
<dbReference type="InterPro" id="IPR058240">
    <property type="entry name" value="rSAM_sf"/>
</dbReference>
<dbReference type="EC" id="1.97.1.-" evidence="7"/>
<reference evidence="8" key="1">
    <citation type="submission" date="2013-10" db="EMBL/GenBank/DDBJ databases">
        <title>Draft genome sequence of Clostridium botulinum type B strain Osaka05.</title>
        <authorList>
            <person name="Sakaguchi Y."/>
            <person name="Hosomi K."/>
            <person name="Uchiyama J."/>
            <person name="Ogura Y."/>
            <person name="Sakaguchi M."/>
            <person name="Kohda T."/>
            <person name="Mukamoto M."/>
            <person name="Misawa N."/>
            <person name="Matsuzaki S."/>
            <person name="Hayashi T."/>
            <person name="Kozaki S."/>
        </authorList>
    </citation>
    <scope>NUCLEOTIDE SEQUENCE</scope>
    <source>
        <strain evidence="8">Osaka05</strain>
    </source>
</reference>
<gene>
    <name evidence="8" type="ORF">CBO05P1_068</name>
</gene>
<dbReference type="AlphaFoldDB" id="A0A060N4S2"/>
<name>A0A060N4S2_CLOBO</name>
<evidence type="ECO:0000256" key="6">
    <source>
        <dbReference type="ARBA" id="ARBA00023014"/>
    </source>
</evidence>
<evidence type="ECO:0000256" key="5">
    <source>
        <dbReference type="ARBA" id="ARBA00023004"/>
    </source>
</evidence>
<accession>A0A060N4S2</accession>
<proteinExistence type="inferred from homology"/>
<dbReference type="SFLD" id="SFLDG01063">
    <property type="entry name" value="activating_enzymes__group_1"/>
    <property type="match status" value="1"/>
</dbReference>
<comment type="cofactor">
    <cofactor evidence="1">
        <name>[4Fe-4S] cluster</name>
        <dbReference type="ChEBI" id="CHEBI:49883"/>
    </cofactor>
</comment>
<comment type="function">
    <text evidence="7">Activation of anaerobic ribonucleoside-triphosphate reductase under anaerobic conditions by generation of an organic free radical, using S-adenosylmethionine and reduced flavodoxin as cosubstrates to produce 5'-deoxy-adenosine.</text>
</comment>
<dbReference type="NCBIfam" id="TIGR02491">
    <property type="entry name" value="NrdG"/>
    <property type="match status" value="1"/>
</dbReference>